<evidence type="ECO:0000313" key="1">
    <source>
        <dbReference type="EMBL" id="CEE03258.1"/>
    </source>
</evidence>
<evidence type="ECO:0000313" key="2">
    <source>
        <dbReference type="Proteomes" id="UP000040576"/>
    </source>
</evidence>
<dbReference type="EMBL" id="CCRF01000103">
    <property type="protein sequence ID" value="CEE03258.1"/>
    <property type="molecule type" value="Genomic_DNA"/>
</dbReference>
<dbReference type="AlphaFoldDB" id="A0A090J3L0"/>
<proteinExistence type="predicted"/>
<name>A0A090J3L0_9BACI</name>
<keyword evidence="2" id="KW-1185">Reference proteome</keyword>
<organism evidence="1 2">
    <name type="scientific">Caldibacillus thermoamylovorans</name>
    <dbReference type="NCBI Taxonomy" id="35841"/>
    <lineage>
        <taxon>Bacteria</taxon>
        <taxon>Bacillati</taxon>
        <taxon>Bacillota</taxon>
        <taxon>Bacilli</taxon>
        <taxon>Bacillales</taxon>
        <taxon>Bacillaceae</taxon>
        <taxon>Caldibacillus</taxon>
    </lineage>
</organism>
<dbReference type="Proteomes" id="UP000040576">
    <property type="component" value="Unassembled WGS sequence"/>
</dbReference>
<dbReference type="PROSITE" id="PS51257">
    <property type="entry name" value="PROKAR_LIPOPROTEIN"/>
    <property type="match status" value="1"/>
</dbReference>
<gene>
    <name evidence="1" type="ORF">BT1A1_3477</name>
</gene>
<protein>
    <submittedName>
        <fullName evidence="1">Uncharacterized protein</fullName>
    </submittedName>
</protein>
<reference evidence="1 2" key="1">
    <citation type="submission" date="2014-07" db="EMBL/GenBank/DDBJ databases">
        <authorList>
            <person name="Wibberg Daniel"/>
        </authorList>
    </citation>
    <scope>NUCLEOTIDE SEQUENCE [LARGE SCALE GENOMIC DNA]</scope>
</reference>
<accession>A0A090J3L0</accession>
<dbReference type="RefSeq" id="WP_034773539.1">
    <property type="nucleotide sequence ID" value="NZ_CCRF01000103.1"/>
</dbReference>
<sequence length="75" mass="8182">MLIKLGKSLLMAILILSLTGCGSLNKIQAKQIEEKLSEMYEGEKFKVLALGNRFGTLTNDTVTAFVKSKKNGCCV</sequence>